<dbReference type="PROSITE" id="PS00375">
    <property type="entry name" value="UDPGT"/>
    <property type="match status" value="1"/>
</dbReference>
<dbReference type="EC" id="2.4.1.17" evidence="3"/>
<dbReference type="InterPro" id="IPR050481">
    <property type="entry name" value="UDP-glycosyltransf_plant"/>
</dbReference>
<evidence type="ECO:0000256" key="1">
    <source>
        <dbReference type="ARBA" id="ARBA00022679"/>
    </source>
</evidence>
<evidence type="ECO:0000256" key="3">
    <source>
        <dbReference type="RuleBase" id="RU362059"/>
    </source>
</evidence>
<comment type="catalytic activity">
    <reaction evidence="3">
        <text>glucuronate acceptor + UDP-alpha-D-glucuronate = acceptor beta-D-glucuronoside + UDP + H(+)</text>
        <dbReference type="Rhea" id="RHEA:21032"/>
        <dbReference type="ChEBI" id="CHEBI:15378"/>
        <dbReference type="ChEBI" id="CHEBI:58052"/>
        <dbReference type="ChEBI" id="CHEBI:58223"/>
        <dbReference type="ChEBI" id="CHEBI:132367"/>
        <dbReference type="ChEBI" id="CHEBI:132368"/>
        <dbReference type="EC" id="2.4.1.17"/>
    </reaction>
</comment>
<comment type="subcellular location">
    <subcellularLocation>
        <location evidence="3">Membrane</location>
        <topology evidence="3">Single-pass membrane protein</topology>
    </subcellularLocation>
</comment>
<dbReference type="SUPFAM" id="SSF53756">
    <property type="entry name" value="UDP-Glycosyltransferase/glycogen phosphorylase"/>
    <property type="match status" value="1"/>
</dbReference>
<dbReference type="EMBL" id="MTYJ01000082">
    <property type="protein sequence ID" value="OQV15777.1"/>
    <property type="molecule type" value="Genomic_DNA"/>
</dbReference>
<dbReference type="GO" id="GO:0016020">
    <property type="term" value="C:membrane"/>
    <property type="evidence" value="ECO:0007669"/>
    <property type="project" value="UniProtKB-SubCell"/>
</dbReference>
<dbReference type="Pfam" id="PF00201">
    <property type="entry name" value="UDPGT"/>
    <property type="match status" value="1"/>
</dbReference>
<proteinExistence type="inferred from homology"/>
<sequence length="449" mass="49432">MSVHPKHVVILNHPHYGHIIPMLEFGKRLARFHRVTFAISEVRVDEMAARKMTGQEGENLRILGLRDGLTLADCNALEGVAFLVKVIEAVSDALRVLLDSSPPEDDLRFGPVDVVILDYFHFPAAKLCHSRKMPFYFFNTASAGLTLGILGVNRDTPTKPKEPSGKTGFFEKPIPGVAPKPMVEEVKELLLLLQEVVSLPNGLINNSTREMDAHAVNIMAKMPTLQGQKLWFVGPLMADSSATPAKSSVGHWLDTHSDATVIYVSFGSLIFPDPEELFQVGLALLATKKPFLLSLPSRHQVHLPKELLEPSSNHPATFLVENWVPQKEVLQHPALALFVSHCGWNSTLEAIFAGVPVVGWPLFGDQKINAEWFRDHAAGELIEGTGLLRERLIPASEFAAVISKVADLEREDGNRVYRKAMLSWKEKVTSAIAAGGSSDKDFVELVSAI</sequence>
<keyword evidence="1 2" id="KW-0808">Transferase</keyword>
<dbReference type="PANTHER" id="PTHR48049">
    <property type="entry name" value="GLYCOSYLTRANSFERASE"/>
    <property type="match status" value="1"/>
</dbReference>
<keyword evidence="5" id="KW-1185">Reference proteome</keyword>
<organism evidence="4 5">
    <name type="scientific">Hypsibius exemplaris</name>
    <name type="common">Freshwater tardigrade</name>
    <dbReference type="NCBI Taxonomy" id="2072580"/>
    <lineage>
        <taxon>Eukaryota</taxon>
        <taxon>Metazoa</taxon>
        <taxon>Ecdysozoa</taxon>
        <taxon>Tardigrada</taxon>
        <taxon>Eutardigrada</taxon>
        <taxon>Parachela</taxon>
        <taxon>Hypsibioidea</taxon>
        <taxon>Hypsibiidae</taxon>
        <taxon>Hypsibius</taxon>
    </lineage>
</organism>
<dbReference type="PANTHER" id="PTHR48049:SF132">
    <property type="entry name" value="GLYCOSYLTRANSFERASE"/>
    <property type="match status" value="1"/>
</dbReference>
<dbReference type="InterPro" id="IPR035595">
    <property type="entry name" value="UDP_glycos_trans_CS"/>
</dbReference>
<keyword evidence="2" id="KW-0328">Glycosyltransferase</keyword>
<name>A0A1W0WKU0_HYPEX</name>
<dbReference type="Gene3D" id="3.40.50.2000">
    <property type="entry name" value="Glycogen Phosphorylase B"/>
    <property type="match status" value="2"/>
</dbReference>
<evidence type="ECO:0000313" key="4">
    <source>
        <dbReference type="EMBL" id="OQV15777.1"/>
    </source>
</evidence>
<gene>
    <name evidence="4" type="ORF">BV898_10030</name>
</gene>
<evidence type="ECO:0000313" key="5">
    <source>
        <dbReference type="Proteomes" id="UP000192578"/>
    </source>
</evidence>
<dbReference type="GO" id="GO:0015020">
    <property type="term" value="F:glucuronosyltransferase activity"/>
    <property type="evidence" value="ECO:0007669"/>
    <property type="project" value="UniProtKB-EC"/>
</dbReference>
<protein>
    <recommendedName>
        <fullName evidence="3">UDP-glucuronosyltransferase</fullName>
        <ecNumber evidence="3">2.4.1.17</ecNumber>
    </recommendedName>
</protein>
<comment type="similarity">
    <text evidence="2">Belongs to the UDP-glycosyltransferase family.</text>
</comment>
<dbReference type="GO" id="GO:0035251">
    <property type="term" value="F:UDP-glucosyltransferase activity"/>
    <property type="evidence" value="ECO:0007669"/>
    <property type="project" value="InterPro"/>
</dbReference>
<dbReference type="Proteomes" id="UP000192578">
    <property type="component" value="Unassembled WGS sequence"/>
</dbReference>
<dbReference type="AlphaFoldDB" id="A0A1W0WKU0"/>
<reference evidence="5" key="1">
    <citation type="submission" date="2017-01" db="EMBL/GenBank/DDBJ databases">
        <title>Comparative genomics of anhydrobiosis in the tardigrade Hypsibius dujardini.</title>
        <authorList>
            <person name="Yoshida Y."/>
            <person name="Koutsovoulos G."/>
            <person name="Laetsch D."/>
            <person name="Stevens L."/>
            <person name="Kumar S."/>
            <person name="Horikawa D."/>
            <person name="Ishino K."/>
            <person name="Komine S."/>
            <person name="Tomita M."/>
            <person name="Blaxter M."/>
            <person name="Arakawa K."/>
        </authorList>
    </citation>
    <scope>NUCLEOTIDE SEQUENCE [LARGE SCALE GENOMIC DNA]</scope>
    <source>
        <strain evidence="5">Z151</strain>
    </source>
</reference>
<dbReference type="InterPro" id="IPR002213">
    <property type="entry name" value="UDP_glucos_trans"/>
</dbReference>
<comment type="caution">
    <text evidence="4">The sequence shown here is derived from an EMBL/GenBank/DDBJ whole genome shotgun (WGS) entry which is preliminary data.</text>
</comment>
<dbReference type="OrthoDB" id="5835829at2759"/>
<accession>A0A1W0WKU0</accession>
<dbReference type="CDD" id="cd03784">
    <property type="entry name" value="GT1_Gtf-like"/>
    <property type="match status" value="1"/>
</dbReference>
<evidence type="ECO:0000256" key="2">
    <source>
        <dbReference type="RuleBase" id="RU003718"/>
    </source>
</evidence>